<feature type="transmembrane region" description="Helical" evidence="1">
    <location>
        <begin position="262"/>
        <end position="290"/>
    </location>
</feature>
<dbReference type="InterPro" id="IPR030395">
    <property type="entry name" value="GP_PDE_dom"/>
</dbReference>
<dbReference type="PROSITE" id="PS51704">
    <property type="entry name" value="GP_PDE"/>
    <property type="match status" value="1"/>
</dbReference>
<dbReference type="SUPFAM" id="SSF51695">
    <property type="entry name" value="PLC-like phosphodiesterases"/>
    <property type="match status" value="1"/>
</dbReference>
<dbReference type="Pfam" id="PF03009">
    <property type="entry name" value="GDPD"/>
    <property type="match status" value="1"/>
</dbReference>
<dbReference type="Gene3D" id="3.20.20.190">
    <property type="entry name" value="Phosphatidylinositol (PI) phosphodiesterase"/>
    <property type="match status" value="1"/>
</dbReference>
<keyword evidence="1" id="KW-1133">Transmembrane helix</keyword>
<evidence type="ECO:0000313" key="4">
    <source>
        <dbReference type="Proteomes" id="UP001078443"/>
    </source>
</evidence>
<dbReference type="RefSeq" id="WP_268039312.1">
    <property type="nucleotide sequence ID" value="NZ_JAPQER010000001.1"/>
</dbReference>
<keyword evidence="4" id="KW-1185">Reference proteome</keyword>
<feature type="transmembrane region" description="Helical" evidence="1">
    <location>
        <begin position="168"/>
        <end position="190"/>
    </location>
</feature>
<evidence type="ECO:0000313" key="3">
    <source>
        <dbReference type="EMBL" id="MCY6483046.1"/>
    </source>
</evidence>
<name>A0ABT4CVQ3_9CLOT</name>
<dbReference type="CDD" id="cd08579">
    <property type="entry name" value="GDPD_memb_like"/>
    <property type="match status" value="1"/>
</dbReference>
<evidence type="ECO:0000256" key="1">
    <source>
        <dbReference type="SAM" id="Phobius"/>
    </source>
</evidence>
<sequence>MKNLWGEYKQILHDFKFGFSRFIKYQICTKLLIGIILLPFLKIILNLLMKSRGLSYITNGLLTRFLLSPQGIISIVLLAVFGVLVTLIEIGGLIVLSHQVITKSRESSYYTIFKYCMRRIKHFIGIDGLIIVLCLVIIFPWLHLGIYTSLISDVKIPGFIKDVIDQNMIFFIMLKILTLVFVILSIRWIFTMHVIMLKNKKAKKALKESSRLVKNNLKTFIKKTVGILLVSALVLGGLAALYLLVIFLIIRFIGGINVHWDYIILMISGVGVLFGSIGSFIVVPFQILYLTRLFYHLNNDEILDIALDEKKNNNSLVDKIFNSKKIGITLFVGIVLFTSIFTIAVMEYMEGIKYNVKITAHRGSSKDAPENTLEAIDVAIKNKADYAEIDVQETKDNKVVLIHDKSLSRTAGLDKNIWEANLDEIKQLDAGSWFDERFKGVRIPTLEEVIDHSRGKIKLNIEIKTNGHEKKLVQKVVNLIKRKGIINSCVVTSLNYNVIQEVEAMEPRIKTGYIMYVAIGNLHKLNVDFYSVEETNVTEKFVADAHMIGREVHVWTINEEEDMQKVIDLGVDNIITDNYKILLQKLSNHRK</sequence>
<dbReference type="Proteomes" id="UP001078443">
    <property type="component" value="Unassembled WGS sequence"/>
</dbReference>
<feature type="transmembrane region" description="Helical" evidence="1">
    <location>
        <begin position="31"/>
        <end position="49"/>
    </location>
</feature>
<reference evidence="3" key="1">
    <citation type="submission" date="2022-12" db="EMBL/GenBank/DDBJ databases">
        <authorList>
            <person name="Wang J."/>
        </authorList>
    </citation>
    <scope>NUCLEOTIDE SEQUENCE</scope>
    <source>
        <strain evidence="3">HY-45-18</strain>
    </source>
</reference>
<dbReference type="InterPro" id="IPR018476">
    <property type="entry name" value="GlyceroP-diester-Pdiesterase_M"/>
</dbReference>
<dbReference type="InterPro" id="IPR017946">
    <property type="entry name" value="PLC-like_Pdiesterase_TIM-brl"/>
</dbReference>
<keyword evidence="1" id="KW-0812">Transmembrane</keyword>
<feature type="transmembrane region" description="Helical" evidence="1">
    <location>
        <begin position="328"/>
        <end position="349"/>
    </location>
</feature>
<feature type="transmembrane region" description="Helical" evidence="1">
    <location>
        <begin position="69"/>
        <end position="96"/>
    </location>
</feature>
<evidence type="ECO:0000259" key="2">
    <source>
        <dbReference type="PROSITE" id="PS51704"/>
    </source>
</evidence>
<feature type="domain" description="GP-PDE" evidence="2">
    <location>
        <begin position="356"/>
        <end position="586"/>
    </location>
</feature>
<keyword evidence="1" id="KW-0472">Membrane</keyword>
<dbReference type="PANTHER" id="PTHR46211">
    <property type="entry name" value="GLYCEROPHOSPHORYL DIESTER PHOSPHODIESTERASE"/>
    <property type="match status" value="1"/>
</dbReference>
<comment type="caution">
    <text evidence="3">The sequence shown here is derived from an EMBL/GenBank/DDBJ whole genome shotgun (WGS) entry which is preliminary data.</text>
</comment>
<organism evidence="3 4">
    <name type="scientific">Clostridium aestuarii</name>
    <dbReference type="NCBI Taxonomy" id="338193"/>
    <lineage>
        <taxon>Bacteria</taxon>
        <taxon>Bacillati</taxon>
        <taxon>Bacillota</taxon>
        <taxon>Clostridia</taxon>
        <taxon>Eubacteriales</taxon>
        <taxon>Clostridiaceae</taxon>
        <taxon>Clostridium</taxon>
    </lineage>
</organism>
<feature type="transmembrane region" description="Helical" evidence="1">
    <location>
        <begin position="225"/>
        <end position="250"/>
    </location>
</feature>
<dbReference type="Pfam" id="PF10110">
    <property type="entry name" value="GPDPase_memb"/>
    <property type="match status" value="1"/>
</dbReference>
<protein>
    <submittedName>
        <fullName evidence="3">Glycerophosphodiester phosphodiesterase</fullName>
    </submittedName>
</protein>
<proteinExistence type="predicted"/>
<dbReference type="EMBL" id="JAPQER010000001">
    <property type="protein sequence ID" value="MCY6483046.1"/>
    <property type="molecule type" value="Genomic_DNA"/>
</dbReference>
<dbReference type="PANTHER" id="PTHR46211:SF8">
    <property type="entry name" value="PHOSPHODIESTERASE"/>
    <property type="match status" value="1"/>
</dbReference>
<feature type="transmembrane region" description="Helical" evidence="1">
    <location>
        <begin position="123"/>
        <end position="148"/>
    </location>
</feature>
<accession>A0ABT4CVQ3</accession>
<gene>
    <name evidence="3" type="ORF">OW763_01595</name>
</gene>